<feature type="domain" description="NIPSNAP" evidence="2">
    <location>
        <begin position="156"/>
        <end position="259"/>
    </location>
</feature>
<dbReference type="SUPFAM" id="SSF54909">
    <property type="entry name" value="Dimeric alpha+beta barrel"/>
    <property type="match status" value="1"/>
</dbReference>
<feature type="chain" id="PRO_5022743096" description="NIPSNAP domain-containing protein" evidence="1">
    <location>
        <begin position="25"/>
        <end position="260"/>
    </location>
</feature>
<dbReference type="Pfam" id="PF07978">
    <property type="entry name" value="NIPSNAP"/>
    <property type="match status" value="1"/>
</dbReference>
<dbReference type="Proteomes" id="UP000316598">
    <property type="component" value="Unassembled WGS sequence"/>
</dbReference>
<proteinExistence type="predicted"/>
<sequence length="260" mass="28749" precursor="true">MNRFASLLLVLGLIPAMLPTSARAESGSQMYEVRSYVLGENGDAAAVDKYLETALLPALARQDIGPVGVFKNAPSDETGSQRFVVVIPIDSPDALVTMNEKVSADADYQKAANEFLSREPKSPAYARVQSELLVAMDCMKKLVVPEGATANADRVFELRVYESANERLGNLKVEMFNEGEVPIFLDCGIIPIFIGQAVIGPQTPNLTYLTLYPNEEERLESWVKFREHADWKVLSVVPKYQGTVSRIDKFVLVPTNYSQI</sequence>
<name>A0A5C5WUG4_9BACT</name>
<dbReference type="InterPro" id="IPR011008">
    <property type="entry name" value="Dimeric_a/b-barrel"/>
</dbReference>
<dbReference type="Gene3D" id="3.30.70.100">
    <property type="match status" value="2"/>
</dbReference>
<evidence type="ECO:0000259" key="2">
    <source>
        <dbReference type="Pfam" id="PF07978"/>
    </source>
</evidence>
<evidence type="ECO:0000313" key="4">
    <source>
        <dbReference type="Proteomes" id="UP000316598"/>
    </source>
</evidence>
<dbReference type="InterPro" id="IPR012577">
    <property type="entry name" value="NIPSNAP"/>
</dbReference>
<gene>
    <name evidence="3" type="ORF">Pla22_12630</name>
</gene>
<evidence type="ECO:0000313" key="3">
    <source>
        <dbReference type="EMBL" id="TWT53633.1"/>
    </source>
</evidence>
<accession>A0A5C5WUG4</accession>
<dbReference type="AlphaFoldDB" id="A0A5C5WUG4"/>
<organism evidence="3 4">
    <name type="scientific">Rubripirellula amarantea</name>
    <dbReference type="NCBI Taxonomy" id="2527999"/>
    <lineage>
        <taxon>Bacteria</taxon>
        <taxon>Pseudomonadati</taxon>
        <taxon>Planctomycetota</taxon>
        <taxon>Planctomycetia</taxon>
        <taxon>Pirellulales</taxon>
        <taxon>Pirellulaceae</taxon>
        <taxon>Rubripirellula</taxon>
    </lineage>
</organism>
<keyword evidence="1" id="KW-0732">Signal</keyword>
<reference evidence="3 4" key="1">
    <citation type="submission" date="2019-02" db="EMBL/GenBank/DDBJ databases">
        <title>Deep-cultivation of Planctomycetes and their phenomic and genomic characterization uncovers novel biology.</title>
        <authorList>
            <person name="Wiegand S."/>
            <person name="Jogler M."/>
            <person name="Boedeker C."/>
            <person name="Pinto D."/>
            <person name="Vollmers J."/>
            <person name="Rivas-Marin E."/>
            <person name="Kohn T."/>
            <person name="Peeters S.H."/>
            <person name="Heuer A."/>
            <person name="Rast P."/>
            <person name="Oberbeckmann S."/>
            <person name="Bunk B."/>
            <person name="Jeske O."/>
            <person name="Meyerdierks A."/>
            <person name="Storesund J.E."/>
            <person name="Kallscheuer N."/>
            <person name="Luecker S."/>
            <person name="Lage O.M."/>
            <person name="Pohl T."/>
            <person name="Merkel B.J."/>
            <person name="Hornburger P."/>
            <person name="Mueller R.-W."/>
            <person name="Bruemmer F."/>
            <person name="Labrenz M."/>
            <person name="Spormann A.M."/>
            <person name="Op Den Camp H."/>
            <person name="Overmann J."/>
            <person name="Amann R."/>
            <person name="Jetten M.S.M."/>
            <person name="Mascher T."/>
            <person name="Medema M.H."/>
            <person name="Devos D.P."/>
            <person name="Kaster A.-K."/>
            <person name="Ovreas L."/>
            <person name="Rohde M."/>
            <person name="Galperin M.Y."/>
            <person name="Jogler C."/>
        </authorList>
    </citation>
    <scope>NUCLEOTIDE SEQUENCE [LARGE SCALE GENOMIC DNA]</scope>
    <source>
        <strain evidence="3 4">Pla22</strain>
    </source>
</reference>
<dbReference type="EMBL" id="SJPI01000001">
    <property type="protein sequence ID" value="TWT53633.1"/>
    <property type="molecule type" value="Genomic_DNA"/>
</dbReference>
<keyword evidence="4" id="KW-1185">Reference proteome</keyword>
<protein>
    <recommendedName>
        <fullName evidence="2">NIPSNAP domain-containing protein</fullName>
    </recommendedName>
</protein>
<evidence type="ECO:0000256" key="1">
    <source>
        <dbReference type="SAM" id="SignalP"/>
    </source>
</evidence>
<feature type="signal peptide" evidence="1">
    <location>
        <begin position="1"/>
        <end position="24"/>
    </location>
</feature>
<comment type="caution">
    <text evidence="3">The sequence shown here is derived from an EMBL/GenBank/DDBJ whole genome shotgun (WGS) entry which is preliminary data.</text>
</comment>